<evidence type="ECO:0000313" key="1">
    <source>
        <dbReference type="EMBL" id="OJJ85581.1"/>
    </source>
</evidence>
<dbReference type="EMBL" id="KV878894">
    <property type="protein sequence ID" value="OJJ85581.1"/>
    <property type="molecule type" value="Genomic_DNA"/>
</dbReference>
<evidence type="ECO:0000313" key="2">
    <source>
        <dbReference type="Proteomes" id="UP000184300"/>
    </source>
</evidence>
<dbReference type="RefSeq" id="XP_022402279.1">
    <property type="nucleotide sequence ID" value="XM_022544423.1"/>
</dbReference>
<keyword evidence="2" id="KW-1185">Reference proteome</keyword>
<accession>A0A1L9VNX4</accession>
<proteinExistence type="predicted"/>
<dbReference type="OrthoDB" id="4510061at2759"/>
<dbReference type="GeneID" id="34460684"/>
<dbReference type="VEuPathDB" id="FungiDB:ASPGLDRAFT_34363"/>
<dbReference type="Proteomes" id="UP000184300">
    <property type="component" value="Unassembled WGS sequence"/>
</dbReference>
<organism evidence="1 2">
    <name type="scientific">Aspergillus glaucus CBS 516.65</name>
    <dbReference type="NCBI Taxonomy" id="1160497"/>
    <lineage>
        <taxon>Eukaryota</taxon>
        <taxon>Fungi</taxon>
        <taxon>Dikarya</taxon>
        <taxon>Ascomycota</taxon>
        <taxon>Pezizomycotina</taxon>
        <taxon>Eurotiomycetes</taxon>
        <taxon>Eurotiomycetidae</taxon>
        <taxon>Eurotiales</taxon>
        <taxon>Aspergillaceae</taxon>
        <taxon>Aspergillus</taxon>
        <taxon>Aspergillus subgen. Aspergillus</taxon>
    </lineage>
</organism>
<dbReference type="AlphaFoldDB" id="A0A1L9VNX4"/>
<reference evidence="2" key="1">
    <citation type="journal article" date="2017" name="Genome Biol.">
        <title>Comparative genomics reveals high biological diversity and specific adaptations in the industrially and medically important fungal genus Aspergillus.</title>
        <authorList>
            <person name="de Vries R.P."/>
            <person name="Riley R."/>
            <person name="Wiebenga A."/>
            <person name="Aguilar-Osorio G."/>
            <person name="Amillis S."/>
            <person name="Uchima C.A."/>
            <person name="Anderluh G."/>
            <person name="Asadollahi M."/>
            <person name="Askin M."/>
            <person name="Barry K."/>
            <person name="Battaglia E."/>
            <person name="Bayram O."/>
            <person name="Benocci T."/>
            <person name="Braus-Stromeyer S.A."/>
            <person name="Caldana C."/>
            <person name="Canovas D."/>
            <person name="Cerqueira G.C."/>
            <person name="Chen F."/>
            <person name="Chen W."/>
            <person name="Choi C."/>
            <person name="Clum A."/>
            <person name="Dos Santos R.A."/>
            <person name="Damasio A.R."/>
            <person name="Diallinas G."/>
            <person name="Emri T."/>
            <person name="Fekete E."/>
            <person name="Flipphi M."/>
            <person name="Freyberg S."/>
            <person name="Gallo A."/>
            <person name="Gournas C."/>
            <person name="Habgood R."/>
            <person name="Hainaut M."/>
            <person name="Harispe M.L."/>
            <person name="Henrissat B."/>
            <person name="Hilden K.S."/>
            <person name="Hope R."/>
            <person name="Hossain A."/>
            <person name="Karabika E."/>
            <person name="Karaffa L."/>
            <person name="Karanyi Z."/>
            <person name="Krasevec N."/>
            <person name="Kuo A."/>
            <person name="Kusch H."/>
            <person name="LaButti K."/>
            <person name="Lagendijk E.L."/>
            <person name="Lapidus A."/>
            <person name="Levasseur A."/>
            <person name="Lindquist E."/>
            <person name="Lipzen A."/>
            <person name="Logrieco A.F."/>
            <person name="MacCabe A."/>
            <person name="Maekelae M.R."/>
            <person name="Malavazi I."/>
            <person name="Melin P."/>
            <person name="Meyer V."/>
            <person name="Mielnichuk N."/>
            <person name="Miskei M."/>
            <person name="Molnar A.P."/>
            <person name="Mule G."/>
            <person name="Ngan C.Y."/>
            <person name="Orejas M."/>
            <person name="Orosz E."/>
            <person name="Ouedraogo J.P."/>
            <person name="Overkamp K.M."/>
            <person name="Park H.-S."/>
            <person name="Perrone G."/>
            <person name="Piumi F."/>
            <person name="Punt P.J."/>
            <person name="Ram A.F."/>
            <person name="Ramon A."/>
            <person name="Rauscher S."/>
            <person name="Record E."/>
            <person name="Riano-Pachon D.M."/>
            <person name="Robert V."/>
            <person name="Roehrig J."/>
            <person name="Ruller R."/>
            <person name="Salamov A."/>
            <person name="Salih N.S."/>
            <person name="Samson R.A."/>
            <person name="Sandor E."/>
            <person name="Sanguinetti M."/>
            <person name="Schuetze T."/>
            <person name="Sepcic K."/>
            <person name="Shelest E."/>
            <person name="Sherlock G."/>
            <person name="Sophianopoulou V."/>
            <person name="Squina F.M."/>
            <person name="Sun H."/>
            <person name="Susca A."/>
            <person name="Todd R.B."/>
            <person name="Tsang A."/>
            <person name="Unkles S.E."/>
            <person name="van de Wiele N."/>
            <person name="van Rossen-Uffink D."/>
            <person name="Oliveira J.V."/>
            <person name="Vesth T.C."/>
            <person name="Visser J."/>
            <person name="Yu J.-H."/>
            <person name="Zhou M."/>
            <person name="Andersen M.R."/>
            <person name="Archer D.B."/>
            <person name="Baker S.E."/>
            <person name="Benoit I."/>
            <person name="Brakhage A.A."/>
            <person name="Braus G.H."/>
            <person name="Fischer R."/>
            <person name="Frisvad J.C."/>
            <person name="Goldman G.H."/>
            <person name="Houbraken J."/>
            <person name="Oakley B."/>
            <person name="Pocsi I."/>
            <person name="Scazzocchio C."/>
            <person name="Seiboth B."/>
            <person name="vanKuyk P.A."/>
            <person name="Wortman J."/>
            <person name="Dyer P.S."/>
            <person name="Grigoriev I.V."/>
        </authorList>
    </citation>
    <scope>NUCLEOTIDE SEQUENCE [LARGE SCALE GENOMIC DNA]</scope>
    <source>
        <strain evidence="2">CBS 516.65</strain>
    </source>
</reference>
<name>A0A1L9VNX4_ASPGL</name>
<gene>
    <name evidence="1" type="ORF">ASPGLDRAFT_34363</name>
</gene>
<protein>
    <submittedName>
        <fullName evidence="1">Uncharacterized protein</fullName>
    </submittedName>
</protein>
<sequence length="181" mass="20339">MADGLNQARALRVAEIINDYRTLLLHICEETIPSPPEEYFEEGHVIMRECHTAAQALMGSNYTPAAVPSNASNEEAERAELQRVILDGSARRFQAHRIYLRIAAAKRWALHRANILHGQQPTAQHAAQLAAVSNSFRQELAQITDQYVISDLRTADLRAGHWLDDDPSLATILRWIQTHPS</sequence>